<evidence type="ECO:0000256" key="1">
    <source>
        <dbReference type="ARBA" id="ARBA00000085"/>
    </source>
</evidence>
<evidence type="ECO:0000256" key="11">
    <source>
        <dbReference type="PROSITE-ProRule" id="PRU00169"/>
    </source>
</evidence>
<dbReference type="OrthoDB" id="9809348at2"/>
<evidence type="ECO:0000256" key="10">
    <source>
        <dbReference type="ARBA" id="ARBA00068150"/>
    </source>
</evidence>
<evidence type="ECO:0000256" key="8">
    <source>
        <dbReference type="ARBA" id="ARBA00023012"/>
    </source>
</evidence>
<dbReference type="Pfam" id="PF00072">
    <property type="entry name" value="Response_reg"/>
    <property type="match status" value="2"/>
</dbReference>
<dbReference type="CDD" id="cd00130">
    <property type="entry name" value="PAS"/>
    <property type="match status" value="3"/>
</dbReference>
<dbReference type="InterPro" id="IPR013655">
    <property type="entry name" value="PAS_fold_3"/>
</dbReference>
<evidence type="ECO:0000256" key="2">
    <source>
        <dbReference type="ARBA" id="ARBA00012438"/>
    </source>
</evidence>
<evidence type="ECO:0000259" key="12">
    <source>
        <dbReference type="PROSITE" id="PS50109"/>
    </source>
</evidence>
<dbReference type="InterPro" id="IPR003661">
    <property type="entry name" value="HisK_dim/P_dom"/>
</dbReference>
<dbReference type="SMART" id="SM00086">
    <property type="entry name" value="PAC"/>
    <property type="match status" value="2"/>
</dbReference>
<dbReference type="EC" id="2.7.13.3" evidence="2"/>
<dbReference type="PANTHER" id="PTHR45339:SF1">
    <property type="entry name" value="HYBRID SIGNAL TRANSDUCTION HISTIDINE KINASE J"/>
    <property type="match status" value="1"/>
</dbReference>
<feature type="modified residue" description="4-aspartylphosphate" evidence="11">
    <location>
        <position position="882"/>
    </location>
</feature>
<dbReference type="PROSITE" id="PS50109">
    <property type="entry name" value="HIS_KIN"/>
    <property type="match status" value="1"/>
</dbReference>
<evidence type="ECO:0000313" key="17">
    <source>
        <dbReference type="Proteomes" id="UP000217265"/>
    </source>
</evidence>
<evidence type="ECO:0000259" key="15">
    <source>
        <dbReference type="PROSITE" id="PS50113"/>
    </source>
</evidence>
<evidence type="ECO:0000259" key="13">
    <source>
        <dbReference type="PROSITE" id="PS50110"/>
    </source>
</evidence>
<dbReference type="Gene3D" id="3.40.50.2300">
    <property type="match status" value="2"/>
</dbReference>
<dbReference type="CDD" id="cd16922">
    <property type="entry name" value="HATPase_EvgS-ArcB-TorS-like"/>
    <property type="match status" value="1"/>
</dbReference>
<evidence type="ECO:0000256" key="4">
    <source>
        <dbReference type="ARBA" id="ARBA00022679"/>
    </source>
</evidence>
<dbReference type="Gene3D" id="3.30.450.20">
    <property type="entry name" value="PAS domain"/>
    <property type="match status" value="3"/>
</dbReference>
<name>A0A290Q6M3_9BACT</name>
<dbReference type="PANTHER" id="PTHR45339">
    <property type="entry name" value="HYBRID SIGNAL TRANSDUCTION HISTIDINE KINASE J"/>
    <property type="match status" value="1"/>
</dbReference>
<dbReference type="InterPro" id="IPR003594">
    <property type="entry name" value="HATPase_dom"/>
</dbReference>
<evidence type="ECO:0000256" key="5">
    <source>
        <dbReference type="ARBA" id="ARBA00022741"/>
    </source>
</evidence>
<dbReference type="InterPro" id="IPR005467">
    <property type="entry name" value="His_kinase_dom"/>
</dbReference>
<feature type="domain" description="PAC" evidence="15">
    <location>
        <begin position="134"/>
        <end position="186"/>
    </location>
</feature>
<dbReference type="InterPro" id="IPR000700">
    <property type="entry name" value="PAS-assoc_C"/>
</dbReference>
<evidence type="ECO:0000259" key="14">
    <source>
        <dbReference type="PROSITE" id="PS50112"/>
    </source>
</evidence>
<comment type="catalytic activity">
    <reaction evidence="1">
        <text>ATP + protein L-histidine = ADP + protein N-phospho-L-histidine.</text>
        <dbReference type="EC" id="2.7.13.3"/>
    </reaction>
</comment>
<dbReference type="Pfam" id="PF13426">
    <property type="entry name" value="PAS_9"/>
    <property type="match status" value="1"/>
</dbReference>
<dbReference type="CDD" id="cd00082">
    <property type="entry name" value="HisKA"/>
    <property type="match status" value="1"/>
</dbReference>
<dbReference type="FunFam" id="3.30.565.10:FF:000010">
    <property type="entry name" value="Sensor histidine kinase RcsC"/>
    <property type="match status" value="1"/>
</dbReference>
<dbReference type="SMART" id="SM00091">
    <property type="entry name" value="PAS"/>
    <property type="match status" value="3"/>
</dbReference>
<keyword evidence="8" id="KW-0902">Two-component regulatory system</keyword>
<dbReference type="SUPFAM" id="SSF52172">
    <property type="entry name" value="CheY-like"/>
    <property type="match status" value="2"/>
</dbReference>
<dbReference type="CDD" id="cd00156">
    <property type="entry name" value="REC"/>
    <property type="match status" value="1"/>
</dbReference>
<dbReference type="InterPro" id="IPR013656">
    <property type="entry name" value="PAS_4"/>
</dbReference>
<feature type="domain" description="PAC" evidence="15">
    <location>
        <begin position="386"/>
        <end position="437"/>
    </location>
</feature>
<keyword evidence="17" id="KW-1185">Reference proteome</keyword>
<dbReference type="SUPFAM" id="SSF55874">
    <property type="entry name" value="ATPase domain of HSP90 chaperone/DNA topoisomerase II/histidine kinase"/>
    <property type="match status" value="1"/>
</dbReference>
<dbReference type="Proteomes" id="UP000217265">
    <property type="component" value="Chromosome"/>
</dbReference>
<dbReference type="PROSITE" id="PS50113">
    <property type="entry name" value="PAC"/>
    <property type="match status" value="2"/>
</dbReference>
<dbReference type="FunFam" id="1.10.287.130:FF:000002">
    <property type="entry name" value="Two-component osmosensing histidine kinase"/>
    <property type="match status" value="1"/>
</dbReference>
<dbReference type="Pfam" id="PF00512">
    <property type="entry name" value="HisKA"/>
    <property type="match status" value="1"/>
</dbReference>
<dbReference type="InterPro" id="IPR011006">
    <property type="entry name" value="CheY-like_superfamily"/>
</dbReference>
<gene>
    <name evidence="16" type="ORF">CMV30_08970</name>
</gene>
<dbReference type="CDD" id="cd17546">
    <property type="entry name" value="REC_hyHK_CKI1_RcsC-like"/>
    <property type="match status" value="1"/>
</dbReference>
<dbReference type="Pfam" id="PF02518">
    <property type="entry name" value="HATPase_c"/>
    <property type="match status" value="1"/>
</dbReference>
<comment type="subunit">
    <text evidence="9">At low DSF concentrations, interacts with RpfF.</text>
</comment>
<dbReference type="PRINTS" id="PR00344">
    <property type="entry name" value="BCTRLSENSOR"/>
</dbReference>
<dbReference type="AlphaFoldDB" id="A0A290Q6M3"/>
<dbReference type="SMART" id="SM00388">
    <property type="entry name" value="HisKA"/>
    <property type="match status" value="1"/>
</dbReference>
<evidence type="ECO:0000256" key="3">
    <source>
        <dbReference type="ARBA" id="ARBA00022553"/>
    </source>
</evidence>
<keyword evidence="6" id="KW-0418">Kinase</keyword>
<keyword evidence="7" id="KW-0067">ATP-binding</keyword>
<dbReference type="SUPFAM" id="SSF47384">
    <property type="entry name" value="Homodimeric domain of signal transducing histidine kinase"/>
    <property type="match status" value="1"/>
</dbReference>
<keyword evidence="3 11" id="KW-0597">Phosphoprotein</keyword>
<keyword evidence="4" id="KW-0808">Transferase</keyword>
<evidence type="ECO:0000256" key="7">
    <source>
        <dbReference type="ARBA" id="ARBA00022840"/>
    </source>
</evidence>
<evidence type="ECO:0000313" key="16">
    <source>
        <dbReference type="EMBL" id="ATC64073.1"/>
    </source>
</evidence>
<keyword evidence="5" id="KW-0547">Nucleotide-binding</keyword>
<dbReference type="InterPro" id="IPR004358">
    <property type="entry name" value="Sig_transdc_His_kin-like_C"/>
</dbReference>
<proteinExistence type="predicted"/>
<dbReference type="InterPro" id="IPR036890">
    <property type="entry name" value="HATPase_C_sf"/>
</dbReference>
<dbReference type="Gene3D" id="1.10.287.130">
    <property type="match status" value="1"/>
</dbReference>
<dbReference type="Pfam" id="PF08447">
    <property type="entry name" value="PAS_3"/>
    <property type="match status" value="1"/>
</dbReference>
<organism evidence="16 17">
    <name type="scientific">Nibricoccus aquaticus</name>
    <dbReference type="NCBI Taxonomy" id="2576891"/>
    <lineage>
        <taxon>Bacteria</taxon>
        <taxon>Pseudomonadati</taxon>
        <taxon>Verrucomicrobiota</taxon>
        <taxon>Opitutia</taxon>
        <taxon>Opitutales</taxon>
        <taxon>Opitutaceae</taxon>
        <taxon>Nibricoccus</taxon>
    </lineage>
</organism>
<dbReference type="SMART" id="SM00387">
    <property type="entry name" value="HATPase_c"/>
    <property type="match status" value="1"/>
</dbReference>
<feature type="domain" description="Response regulatory" evidence="13">
    <location>
        <begin position="695"/>
        <end position="810"/>
    </location>
</feature>
<dbReference type="EMBL" id="CP023344">
    <property type="protein sequence ID" value="ATC64073.1"/>
    <property type="molecule type" value="Genomic_DNA"/>
</dbReference>
<protein>
    <recommendedName>
        <fullName evidence="10">Sensory/regulatory protein RpfC</fullName>
        <ecNumber evidence="2">2.7.13.3</ecNumber>
    </recommendedName>
</protein>
<dbReference type="InterPro" id="IPR001610">
    <property type="entry name" value="PAC"/>
</dbReference>
<evidence type="ECO:0000256" key="6">
    <source>
        <dbReference type="ARBA" id="ARBA00022777"/>
    </source>
</evidence>
<dbReference type="SMART" id="SM00448">
    <property type="entry name" value="REC"/>
    <property type="match status" value="2"/>
</dbReference>
<dbReference type="PROSITE" id="PS50110">
    <property type="entry name" value="RESPONSE_REGULATORY"/>
    <property type="match status" value="2"/>
</dbReference>
<accession>A0A290Q6M3</accession>
<dbReference type="KEGG" id="vbh:CMV30_08970"/>
<dbReference type="InterPro" id="IPR035965">
    <property type="entry name" value="PAS-like_dom_sf"/>
</dbReference>
<feature type="modified residue" description="4-aspartylphosphate" evidence="11">
    <location>
        <position position="745"/>
    </location>
</feature>
<dbReference type="Gene3D" id="3.30.565.10">
    <property type="entry name" value="Histidine kinase-like ATPase, C-terminal domain"/>
    <property type="match status" value="1"/>
</dbReference>
<dbReference type="Pfam" id="PF08448">
    <property type="entry name" value="PAS_4"/>
    <property type="match status" value="1"/>
</dbReference>
<dbReference type="GO" id="GO:0005524">
    <property type="term" value="F:ATP binding"/>
    <property type="evidence" value="ECO:0007669"/>
    <property type="project" value="UniProtKB-KW"/>
</dbReference>
<dbReference type="PROSITE" id="PS50112">
    <property type="entry name" value="PAS"/>
    <property type="match status" value="1"/>
</dbReference>
<feature type="domain" description="PAS" evidence="14">
    <location>
        <begin position="59"/>
        <end position="115"/>
    </location>
</feature>
<dbReference type="NCBIfam" id="TIGR00229">
    <property type="entry name" value="sensory_box"/>
    <property type="match status" value="2"/>
</dbReference>
<feature type="domain" description="Histidine kinase" evidence="12">
    <location>
        <begin position="455"/>
        <end position="676"/>
    </location>
</feature>
<reference evidence="16 17" key="1">
    <citation type="submission" date="2017-09" db="EMBL/GenBank/DDBJ databases">
        <title>Complete genome sequence of Verrucomicrobial strain HZ-65, isolated from freshwater.</title>
        <authorList>
            <person name="Choi A."/>
        </authorList>
    </citation>
    <scope>NUCLEOTIDE SEQUENCE [LARGE SCALE GENOMIC DNA]</scope>
    <source>
        <strain evidence="16 17">HZ-65</strain>
    </source>
</reference>
<dbReference type="RefSeq" id="WP_096055705.1">
    <property type="nucleotide sequence ID" value="NZ_CP023344.1"/>
</dbReference>
<sequence>MSFDQLLAFSIGLAGCFLALLVVWRRQVGAHARTRDALTDARRHAGLSQAMLANPGLALIAADNDGVIRLFNTAAEKLLGHRASDVVHLVNTSTFYAPEEIRAELESLRRDTHEPFVGPPEVALLRLAPGGLPCEREWTLLRRDGSRLPAHIMLSALRDPSGQLDGFVLAARDITSQRAATQAALARKTQLEEFFRHAPAAIALLDRDLRYLALSQRWITDYGLRETGLIGRPHLDIFPATPRHWRDTYRRCLAGSVEKGEDATVVLADGSEETVRWECRPWREPDGSIGGIAIFSEVLTEQRRAEKKLLESEARLRAAQALAHVGSWELDLIKKTLTWSAETYRLHDLPPGIPITLEQALSFYPPEHRRLIDAALQHATAHGNPWDLEVQIETASGRPLWARSIGHPELRDGQPVRIAGTFQDISERKANEAALTRAKDEALGAARAKAEFLANMSHEIRTPLNAVIGMSGLLLGTPLDPEQREYVGTVRTASDNLLSLITDILDFSKIESGKLDLEQQPFSLHECIESALDLIAPRAVEKNLELACWIDRSIPAILLGDVTRIRQIVVNLLTNAVKFTSAGEVFISATTLAKPGEQPRLRVTVRDTGIGIPADRLDRLFQSFSQVDSSTTRVYGGTGLGLAISRRIVELMHGTIWVESEAGRGSRFHFEIPLPPVDRTDEPVPAGLSRVYDKRLLVVDDHPTSREILKLHLESWGGHVVTVPSALAALALLRSGEEFDAVIADHLMPGMDGIEFTRQLRTTAAGTELPAVLLTALGRKAAAAADGLFASVIAKPVKSSQLLYAVVRALDPNLEIRPAVPAPTTPRTLANARVLVVEDNPVNQRVARALLERMGLTPDIAANGREALESLLRQPYDFVFMDLHMPEMNGLDATREIRRLVAAEQQPVIIALTASTTTRDREACLAAGMDDFLPKPVRSDDLHGRLLLWQEKRTLRSLV</sequence>
<feature type="domain" description="Response regulatory" evidence="13">
    <location>
        <begin position="833"/>
        <end position="950"/>
    </location>
</feature>
<evidence type="ECO:0000256" key="9">
    <source>
        <dbReference type="ARBA" id="ARBA00064003"/>
    </source>
</evidence>
<dbReference type="InterPro" id="IPR001789">
    <property type="entry name" value="Sig_transdc_resp-reg_receiver"/>
</dbReference>
<dbReference type="InterPro" id="IPR000014">
    <property type="entry name" value="PAS"/>
</dbReference>
<dbReference type="GO" id="GO:0000155">
    <property type="term" value="F:phosphorelay sensor kinase activity"/>
    <property type="evidence" value="ECO:0007669"/>
    <property type="project" value="InterPro"/>
</dbReference>
<dbReference type="SUPFAM" id="SSF55785">
    <property type="entry name" value="PYP-like sensor domain (PAS domain)"/>
    <property type="match status" value="3"/>
</dbReference>
<dbReference type="InterPro" id="IPR036097">
    <property type="entry name" value="HisK_dim/P_sf"/>
</dbReference>